<dbReference type="EMBL" id="WTYZ01000001">
    <property type="protein sequence ID" value="MXO84367.1"/>
    <property type="molecule type" value="Genomic_DNA"/>
</dbReference>
<sequence length="191" mass="21243">MLLTALPKTGLTVLLEPGEEIRRVSVENQNQLDVRVSAEQDSLLIIPQIDDAVARMLVQTNRRDYRFSVQTAFGLSAAYLVKFTFAEADSTTTFAGPESTGKRWAYRLRGDRVVRPAEISDDGLRTRILFGAEQALPAVFAIGPGGDEEVVNGYMRDGVFVIDRVYSELVFRIDKEKATARRNQEPDSADS</sequence>
<reference evidence="3 4" key="1">
    <citation type="submission" date="2019-12" db="EMBL/GenBank/DDBJ databases">
        <title>Genomic-based taxomic classification of the family Erythrobacteraceae.</title>
        <authorList>
            <person name="Xu L."/>
        </authorList>
    </citation>
    <scope>NUCLEOTIDE SEQUENCE [LARGE SCALE GENOMIC DNA]</scope>
    <source>
        <strain evidence="3 4">KCTC 42006</strain>
    </source>
</reference>
<comment type="similarity">
    <text evidence="1">Belongs to the TrbG/VirB9 family.</text>
</comment>
<dbReference type="OrthoDB" id="7390264at2"/>
<accession>A0A844ZBG9</accession>
<comment type="caution">
    <text evidence="3">The sequence shown here is derived from an EMBL/GenBank/DDBJ whole genome shotgun (WGS) entry which is preliminary data.</text>
</comment>
<proteinExistence type="inferred from homology"/>
<name>A0A844ZBG9_9SPHN</name>
<dbReference type="CDD" id="cd06911">
    <property type="entry name" value="VirB9_CagX_TrbG"/>
    <property type="match status" value="1"/>
</dbReference>
<evidence type="ECO:0000256" key="1">
    <source>
        <dbReference type="ARBA" id="ARBA00006135"/>
    </source>
</evidence>
<dbReference type="InterPro" id="IPR010258">
    <property type="entry name" value="Conjugal_tfr_TrbG/VirB9/CagX"/>
</dbReference>
<dbReference type="InterPro" id="IPR033645">
    <property type="entry name" value="VirB9/CagX/TrbG_C"/>
</dbReference>
<gene>
    <name evidence="3" type="ORF">GRI35_13405</name>
</gene>
<evidence type="ECO:0000313" key="4">
    <source>
        <dbReference type="Proteomes" id="UP000460290"/>
    </source>
</evidence>
<evidence type="ECO:0008006" key="5">
    <source>
        <dbReference type="Google" id="ProtNLM"/>
    </source>
</evidence>
<dbReference type="InterPro" id="IPR038161">
    <property type="entry name" value="VirB9/CagX/TrbG_C_sf"/>
</dbReference>
<evidence type="ECO:0000313" key="3">
    <source>
        <dbReference type="EMBL" id="MXO84367.1"/>
    </source>
</evidence>
<keyword evidence="4" id="KW-1185">Reference proteome</keyword>
<keyword evidence="2" id="KW-0732">Signal</keyword>
<dbReference type="Gene3D" id="2.60.40.2500">
    <property type="match status" value="1"/>
</dbReference>
<organism evidence="3 4">
    <name type="scientific">Pontixanthobacter aestiaquae</name>
    <dbReference type="NCBI Taxonomy" id="1509367"/>
    <lineage>
        <taxon>Bacteria</taxon>
        <taxon>Pseudomonadati</taxon>
        <taxon>Pseudomonadota</taxon>
        <taxon>Alphaproteobacteria</taxon>
        <taxon>Sphingomonadales</taxon>
        <taxon>Erythrobacteraceae</taxon>
        <taxon>Pontixanthobacter</taxon>
    </lineage>
</organism>
<dbReference type="AlphaFoldDB" id="A0A844ZBG9"/>
<protein>
    <recommendedName>
        <fullName evidence="5">Type IV secretion system protein VirB9</fullName>
    </recommendedName>
</protein>
<evidence type="ECO:0000256" key="2">
    <source>
        <dbReference type="ARBA" id="ARBA00022729"/>
    </source>
</evidence>
<dbReference type="Pfam" id="PF03524">
    <property type="entry name" value="CagX"/>
    <property type="match status" value="1"/>
</dbReference>
<dbReference type="Proteomes" id="UP000460290">
    <property type="component" value="Unassembled WGS sequence"/>
</dbReference>